<keyword evidence="5" id="KW-1185">Reference proteome</keyword>
<reference evidence="4" key="1">
    <citation type="submission" date="2019-08" db="EMBL/GenBank/DDBJ databases">
        <title>The improved chromosome-level genome for the pearl oyster Pinctada fucata martensii using PacBio sequencing and Hi-C.</title>
        <authorList>
            <person name="Zheng Z."/>
        </authorList>
    </citation>
    <scope>NUCLEOTIDE SEQUENCE</scope>
    <source>
        <strain evidence="4">ZZ-2019</strain>
        <tissue evidence="4">Adductor muscle</tissue>
    </source>
</reference>
<evidence type="ECO:0000256" key="1">
    <source>
        <dbReference type="SAM" id="MobiDB-lite"/>
    </source>
</evidence>
<feature type="transmembrane region" description="Helical" evidence="2">
    <location>
        <begin position="875"/>
        <end position="897"/>
    </location>
</feature>
<gene>
    <name evidence="4" type="ORF">FSP39_024306</name>
</gene>
<evidence type="ECO:0000313" key="4">
    <source>
        <dbReference type="EMBL" id="KAK3098924.1"/>
    </source>
</evidence>
<evidence type="ECO:0000259" key="3">
    <source>
        <dbReference type="Pfam" id="PF03732"/>
    </source>
</evidence>
<keyword evidence="2" id="KW-1133">Transmembrane helix</keyword>
<accession>A0AA89BYA9</accession>
<sequence>MSKTNRPSNYPSDRILRSTSNNDSVEPESSADEQEIVEETQVEIIRDNRVPEPVLETENMASGIALKKYSGTESPIIWLSQLEAWQNFHNISEERTLQAIAYSLEGGAASWWQTLPDEVKTTLSTFKTEFKKRFNSGSTDISIMSIKQFEAETAEEFLQRAERVALGHELPERYKVQLAVKGLKPDIRSRVLGKEPSTFSELRRCVQLAQAEIECLSHTSASVTSVNEHDFQKELLKQVRETVRDELCVVNRTPTNFGQQGGQFRRNYPPRQEQSVRNQNGSCRWCGTLNLSIGTIHLLVCVIAAICSTSPALANTIQRVNYGIMFEKQHPLHLGQESWIHTFEIPLPKMSMELGNLQCTDRKCQVAKHLLQSINALRTQTVTKVNTTLHDIRRLIPRSVLPPEENYVGHSRVRRGLFDFIGKISKSLFGTATSDDINTMKRHMQVLNRNNAKLAKAMAIQDEHLSSFISTVDERFGNIMQAVQKNHKEAIAIAESARHSIDAVEHEFLILEEIMLKQVNASATLLSALEHVTLSVHDLVKGKLSPFLLKPNTIEHSLKQIQSILDTKFPDFVVIHKDPLYYYSFADFLYTRLHSTMYITLKVPISPMSQPLELYRVFSFPVPVNESSSHATQLMDIPDYFAHSKDNQHFTTLSNSQVAQCTGSKTRFCPANVPLSASAAPSCISSIFYNQKEFTSKSCNFRFVLNKLYPTFIELSPSSVLLYRIPMAALNCGAKQKIIKGCNFCVMDIPCMCSITSDSLYLPPRLGKCKIGSDEVSVVHPVNLALLQEFFSPEAHSTIFGDTIFESFVNLKVPPIKIFNHSFNQYLANDEQYHFSLKKMASAAKKDGTVFKSLAESMLAGQVEFAVDQWPDTSGVIAIIATILSVLSISTVFYTFCKLRSLSAAMLLMHQTKPISAFKLSPAPSFTYTFPPELTTARSLSEHIYTSFTTPYPYVALSVLTTILIIVLGSILWHKFKQSHKTAVHIELTSGSECVIVRLLTLPLCPENWIINPPYDISSIFVTGFPLLSTLTIQCTQFQITNVLTKHVINTPTVIRITPLKALKIRKILAQPFTAYFLISHHGYFKLIE</sequence>
<name>A0AA89BYA9_PINIB</name>
<dbReference type="EMBL" id="VSWD01000007">
    <property type="protein sequence ID" value="KAK3098924.1"/>
    <property type="molecule type" value="Genomic_DNA"/>
</dbReference>
<feature type="region of interest" description="Disordered" evidence="1">
    <location>
        <begin position="1"/>
        <end position="36"/>
    </location>
</feature>
<dbReference type="InterPro" id="IPR005162">
    <property type="entry name" value="Retrotrans_gag_dom"/>
</dbReference>
<keyword evidence="2" id="KW-0472">Membrane</keyword>
<feature type="compositionally biased region" description="Polar residues" evidence="1">
    <location>
        <begin position="1"/>
        <end position="24"/>
    </location>
</feature>
<evidence type="ECO:0000256" key="2">
    <source>
        <dbReference type="SAM" id="Phobius"/>
    </source>
</evidence>
<dbReference type="Pfam" id="PF03732">
    <property type="entry name" value="Retrotrans_gag"/>
    <property type="match status" value="1"/>
</dbReference>
<dbReference type="InterPro" id="IPR022048">
    <property type="entry name" value="Envelope_fusion-like"/>
</dbReference>
<proteinExistence type="predicted"/>
<protein>
    <recommendedName>
        <fullName evidence="3">Retrotransposon gag domain-containing protein</fullName>
    </recommendedName>
</protein>
<evidence type="ECO:0000313" key="5">
    <source>
        <dbReference type="Proteomes" id="UP001186944"/>
    </source>
</evidence>
<keyword evidence="2" id="KW-0812">Transmembrane</keyword>
<dbReference type="PANTHER" id="PTHR33223">
    <property type="entry name" value="CCHC-TYPE DOMAIN-CONTAINING PROTEIN"/>
    <property type="match status" value="1"/>
</dbReference>
<organism evidence="4 5">
    <name type="scientific">Pinctada imbricata</name>
    <name type="common">Atlantic pearl-oyster</name>
    <name type="synonym">Pinctada martensii</name>
    <dbReference type="NCBI Taxonomy" id="66713"/>
    <lineage>
        <taxon>Eukaryota</taxon>
        <taxon>Metazoa</taxon>
        <taxon>Spiralia</taxon>
        <taxon>Lophotrochozoa</taxon>
        <taxon>Mollusca</taxon>
        <taxon>Bivalvia</taxon>
        <taxon>Autobranchia</taxon>
        <taxon>Pteriomorphia</taxon>
        <taxon>Pterioida</taxon>
        <taxon>Pterioidea</taxon>
        <taxon>Pteriidae</taxon>
        <taxon>Pinctada</taxon>
    </lineage>
</organism>
<feature type="domain" description="Retrotransposon gag" evidence="3">
    <location>
        <begin position="100"/>
        <end position="185"/>
    </location>
</feature>
<dbReference type="Proteomes" id="UP001186944">
    <property type="component" value="Unassembled WGS sequence"/>
</dbReference>
<feature type="compositionally biased region" description="Acidic residues" evidence="1">
    <location>
        <begin position="25"/>
        <end position="36"/>
    </location>
</feature>
<dbReference type="AlphaFoldDB" id="A0AA89BYA9"/>
<dbReference type="Pfam" id="PF12259">
    <property type="entry name" value="Baculo_F"/>
    <property type="match status" value="1"/>
</dbReference>
<dbReference type="PANTHER" id="PTHR33223:SF6">
    <property type="entry name" value="CCHC-TYPE DOMAIN-CONTAINING PROTEIN"/>
    <property type="match status" value="1"/>
</dbReference>
<comment type="caution">
    <text evidence="4">The sequence shown here is derived from an EMBL/GenBank/DDBJ whole genome shotgun (WGS) entry which is preliminary data.</text>
</comment>
<feature type="transmembrane region" description="Helical" evidence="2">
    <location>
        <begin position="954"/>
        <end position="973"/>
    </location>
</feature>